<protein>
    <submittedName>
        <fullName evidence="1">Uncharacterized protein</fullName>
    </submittedName>
</protein>
<dbReference type="EMBL" id="AY236756">
    <property type="protein sequence ID" value="AAP74540.1"/>
    <property type="molecule type" value="Genomic_DNA"/>
</dbReference>
<reference evidence="1 2" key="2">
    <citation type="journal article" date="2005" name="Gene">
        <title>Sequence analysis of the Lactobacillus plantarum bacteriophage PhiJL-1.</title>
        <authorList>
            <person name="Lu Z."/>
            <person name="Altermann E."/>
            <person name="Breidt F."/>
            <person name="Predki P."/>
            <person name="Fleming H.P."/>
            <person name="Klaenhammer T.R."/>
        </authorList>
    </citation>
    <scope>NUCLEOTIDE SEQUENCE</scope>
</reference>
<name>Q597T1_9CAUD</name>
<dbReference type="GeneID" id="5075522"/>
<proteinExistence type="predicted"/>
<keyword evidence="2" id="KW-1185">Reference proteome</keyword>
<sequence>MGLLDKIKENANNRISNEDLPVGKYDGVLKSIKHGNAADYEVWRFIYEVEDQNHKPATLVDTMFVNSDPEKNENQLSFRIAPYYEAGVISDTAVEKATSNLEGFFEYLVKQMIGTGVTVKLSEETYKGKTRRNVNLQTVNIDTTKDEDSDAPF</sequence>
<organism evidence="1 2">
    <name type="scientific">Lactobacillus phage phiJL-1</name>
    <dbReference type="NCBI Taxonomy" id="2892345"/>
    <lineage>
        <taxon>Viruses</taxon>
        <taxon>Duplodnaviria</taxon>
        <taxon>Heunggongvirae</taxon>
        <taxon>Uroviricota</taxon>
        <taxon>Caudoviricetes</taxon>
        <taxon>Coetzeevirus</taxon>
        <taxon>Coetzeevirus JL1</taxon>
    </lineage>
</organism>
<dbReference type="RefSeq" id="YP_223913.1">
    <property type="nucleotide sequence ID" value="NC_006936.1"/>
</dbReference>
<dbReference type="Proteomes" id="UP000000990">
    <property type="component" value="Segment"/>
</dbReference>
<dbReference type="KEGG" id="vg:5075522"/>
<evidence type="ECO:0000313" key="2">
    <source>
        <dbReference type="Proteomes" id="UP000000990"/>
    </source>
</evidence>
<evidence type="ECO:0000313" key="1">
    <source>
        <dbReference type="EMBL" id="AAP74540.1"/>
    </source>
</evidence>
<accession>Q597T1</accession>
<reference evidence="1 2" key="1">
    <citation type="journal article" date="2003" name="Int. J. Food Microbiol.">
        <title>Isolation and characterization of a Lactobacillus plantarum bacteriophage, phiJL-1, from a cucumber fermentation.</title>
        <authorList>
            <person name="Lu Z."/>
            <person name="Breidt F."/>
            <person name="Fleming H.P."/>
            <person name="Altermann E."/>
            <person name="Klaenhammer T.R."/>
        </authorList>
    </citation>
    <scope>NUCLEOTIDE SEQUENCE [LARGE SCALE GENOMIC DNA]</scope>
</reference>